<protein>
    <submittedName>
        <fullName evidence="1">Putative selenium-dependent hydroxylase accessory protein YqeC</fullName>
    </submittedName>
</protein>
<comment type="caution">
    <text evidence="1">The sequence shown here is derived from an EMBL/GenBank/DDBJ whole genome shotgun (WGS) entry which is preliminary data.</text>
</comment>
<dbReference type="NCBIfam" id="TIGR03172">
    <property type="entry name" value="selenium cofactor biosynthesis protein YqeC"/>
    <property type="match status" value="1"/>
</dbReference>
<dbReference type="InterPro" id="IPR017587">
    <property type="entry name" value="YqeC"/>
</dbReference>
<dbReference type="AlphaFoldDB" id="A0A2M8QAR0"/>
<dbReference type="Pfam" id="PF19842">
    <property type="entry name" value="YqeC"/>
    <property type="match status" value="1"/>
</dbReference>
<dbReference type="Proteomes" id="UP000230790">
    <property type="component" value="Unassembled WGS sequence"/>
</dbReference>
<sequence>MDLLTTLAIRPGDCVAVVGAGGKTALCWRLSQALVTHSARVIFTTTTKIWQPASGAFDLLHIGPMADFAPALDASATWRAACLASEIEGTPDPTPAREAGMPTIQTKLIGFAPDAICELKAATTRERPVSILVEADGARNLRIKAPGDGEPVIPPCADVVCVLANLDAIGQPLDARVAHRVEHIAQLTQTPAGSIITPALVIALLAHPIGGLKGIPPGAARVAVLTQRDGRAPHPAASQIMAALRARGFDRAATITPRAPQPVLLPN</sequence>
<reference evidence="1 2" key="1">
    <citation type="submission" date="2017-11" db="EMBL/GenBank/DDBJ databases">
        <title>Evolution of Phototrophy in the Chloroflexi Phylum Driven by Horizontal Gene Transfer.</title>
        <authorList>
            <person name="Ward L.M."/>
            <person name="Hemp J."/>
            <person name="Shih P.M."/>
            <person name="Mcglynn S.E."/>
            <person name="Fischer W."/>
        </authorList>
    </citation>
    <scope>NUCLEOTIDE SEQUENCE [LARGE SCALE GENOMIC DNA]</scope>
    <source>
        <strain evidence="1">JP3_7</strain>
    </source>
</reference>
<accession>A0A2M8QAR0</accession>
<gene>
    <name evidence="1" type="primary">yqeC</name>
    <name evidence="1" type="ORF">CUN48_11760</name>
</gene>
<evidence type="ECO:0000313" key="2">
    <source>
        <dbReference type="Proteomes" id="UP000230790"/>
    </source>
</evidence>
<organism evidence="1 2">
    <name type="scientific">Candidatus Thermofonsia Clade 3 bacterium</name>
    <dbReference type="NCBI Taxonomy" id="2364212"/>
    <lineage>
        <taxon>Bacteria</taxon>
        <taxon>Bacillati</taxon>
        <taxon>Chloroflexota</taxon>
        <taxon>Candidatus Thermofontia</taxon>
        <taxon>Candidatus Thermofonsia Clade 3</taxon>
    </lineage>
</organism>
<name>A0A2M8QAR0_9CHLR</name>
<proteinExistence type="predicted"/>
<dbReference type="EMBL" id="PGTN01000089">
    <property type="protein sequence ID" value="PJF46840.1"/>
    <property type="molecule type" value="Genomic_DNA"/>
</dbReference>
<evidence type="ECO:0000313" key="1">
    <source>
        <dbReference type="EMBL" id="PJF46840.1"/>
    </source>
</evidence>